<dbReference type="Gene3D" id="3.20.20.80">
    <property type="entry name" value="Glycosidases"/>
    <property type="match status" value="1"/>
</dbReference>
<dbReference type="InterPro" id="IPR057739">
    <property type="entry name" value="Glyco_hydro_29_N"/>
</dbReference>
<dbReference type="Pfam" id="PF00754">
    <property type="entry name" value="F5_F8_type_C"/>
    <property type="match status" value="1"/>
</dbReference>
<keyword evidence="3" id="KW-0732">Signal</keyword>
<dbReference type="FunFam" id="3.20.20.80:FF:000052">
    <property type="entry name" value="Putative alpha-L-fucosidase 1"/>
    <property type="match status" value="1"/>
</dbReference>
<dbReference type="SMART" id="SM00812">
    <property type="entry name" value="Alpha_L_fucos"/>
    <property type="match status" value="1"/>
</dbReference>
<dbReference type="Pfam" id="PF01120">
    <property type="entry name" value="Alpha_L_fucos"/>
    <property type="match status" value="1"/>
</dbReference>
<comment type="similarity">
    <text evidence="1">Belongs to the glycosyl hydrolase 29 family.</text>
</comment>
<evidence type="ECO:0000313" key="8">
    <source>
        <dbReference type="Proteomes" id="UP000602057"/>
    </source>
</evidence>
<evidence type="ECO:0000256" key="1">
    <source>
        <dbReference type="ARBA" id="ARBA00007951"/>
    </source>
</evidence>
<dbReference type="InterPro" id="IPR017853">
    <property type="entry name" value="GH"/>
</dbReference>
<evidence type="ECO:0000259" key="6">
    <source>
        <dbReference type="PROSITE" id="PS50022"/>
    </source>
</evidence>
<dbReference type="GO" id="GO:0006004">
    <property type="term" value="P:fucose metabolic process"/>
    <property type="evidence" value="ECO:0007669"/>
    <property type="project" value="TreeGrafter"/>
</dbReference>
<reference evidence="7" key="1">
    <citation type="journal article" date="2013" name="Int. J. Syst. Evol. Microbiol.">
        <title>Aestuariibaculum suncheonense gen. nov., sp. nov., a marine bacterium of the family Flavobacteriaceae isolated from a tidal flat and emended descriptions of the genera Gaetbulibacter and Tamlana.</title>
        <authorList>
            <person name="Jeong S.H."/>
            <person name="Park M.S."/>
            <person name="Jin H.M."/>
            <person name="Lee K."/>
            <person name="Park W."/>
            <person name="Jeon C.O."/>
        </authorList>
    </citation>
    <scope>NUCLEOTIDE SEQUENCE</scope>
    <source>
        <strain evidence="7">SC17</strain>
    </source>
</reference>
<dbReference type="PANTHER" id="PTHR10030">
    <property type="entry name" value="ALPHA-L-FUCOSIDASE"/>
    <property type="match status" value="1"/>
</dbReference>
<dbReference type="EMBL" id="JACVXC010000004">
    <property type="protein sequence ID" value="MBD0836063.1"/>
    <property type="molecule type" value="Genomic_DNA"/>
</dbReference>
<evidence type="ECO:0000256" key="5">
    <source>
        <dbReference type="ARBA" id="ARBA00023295"/>
    </source>
</evidence>
<gene>
    <name evidence="7" type="ORF">ICJ84_11485</name>
</gene>
<dbReference type="Proteomes" id="UP000602057">
    <property type="component" value="Unassembled WGS sequence"/>
</dbReference>
<dbReference type="InterPro" id="IPR000933">
    <property type="entry name" value="Glyco_hydro_29"/>
</dbReference>
<dbReference type="PANTHER" id="PTHR10030:SF37">
    <property type="entry name" value="ALPHA-L-FUCOSIDASE-RELATED"/>
    <property type="match status" value="1"/>
</dbReference>
<dbReference type="InterPro" id="IPR000421">
    <property type="entry name" value="FA58C"/>
</dbReference>
<feature type="domain" description="F5/8 type C" evidence="6">
    <location>
        <begin position="541"/>
        <end position="690"/>
    </location>
</feature>
<dbReference type="SUPFAM" id="SSF49785">
    <property type="entry name" value="Galactose-binding domain-like"/>
    <property type="match status" value="2"/>
</dbReference>
<dbReference type="InterPro" id="IPR008979">
    <property type="entry name" value="Galactose-bd-like_sf"/>
</dbReference>
<accession>A0A8J6Q7L9</accession>
<dbReference type="RefSeq" id="WP_188216557.1">
    <property type="nucleotide sequence ID" value="NZ_BAABGH010000007.1"/>
</dbReference>
<dbReference type="Pfam" id="PF13287">
    <property type="entry name" value="Fn3_assoc"/>
    <property type="match status" value="1"/>
</dbReference>
<dbReference type="Gene3D" id="2.60.120.260">
    <property type="entry name" value="Galactose-binding domain-like"/>
    <property type="match status" value="2"/>
</dbReference>
<dbReference type="GO" id="GO:0004560">
    <property type="term" value="F:alpha-L-fucosidase activity"/>
    <property type="evidence" value="ECO:0007669"/>
    <property type="project" value="InterPro"/>
</dbReference>
<dbReference type="PROSITE" id="PS50022">
    <property type="entry name" value="FA58C_3"/>
    <property type="match status" value="1"/>
</dbReference>
<sequence>MNRENKRLKLKSETLLTILLTLCVNSFNLQGQNIETLPKPSIKQLQWQQMETIAFVHFSINTFTDKEWGYGNESPELFNPTNLDCRQWVKICKDAGMKGVILTAKHHDGFCLWPSKYTEYSVKNSPWKNGTGDLVREFADACKEFDMKMGLYLSPWDCNHPDYGKPEYNEYFKNQLEELLSNYGEVFEIWFDGANGGRGYYGTDKLHTRTIDKDYYNWSEFESVVKALQPNCIIHGGKIADIRWVGNEEGFAGETHWSTMLTSDKFDKNIPVKDQLNVGHENGTRWFPSETDVSIRPGWYYHDSENHKIKSLPKLLDIYYESVGRNSLLLLNLSPDKRGRIFTADSLRLLEWRKQLDLDFNENLIDGNASLIADSKEIFKNASDGNFQTYWKGDSEQPSFNIEFGEEKTFNRLLLQEFIAEGQRVKHFTVKGYTDNKWINIAQGTTIGYKRILRFSEVKASKIRIIIDESLAVPLISEVAVYNAPLVLSAPKIERNQSGLVNIISPDKSGKIFYTVDGSEPNNNSIEYTQPFLHDGDFTIKAIVINGDTKGEIAEKRFGLSKKAWKVIGDKNEFPKLFDGLSKTTWIANEQDLKSIIIDFGEQISISELQYLPDQSRGNVGIALDYKIMISKDRKKWKEVESGEFSNIRNNPIRQLITFKKNKKARYLKFTTKNIADGQSKLGIAEFDVF</sequence>
<keyword evidence="5" id="KW-0326">Glycosidase</keyword>
<organism evidence="7 8">
    <name type="scientific">Aestuariibaculum suncheonense</name>
    <dbReference type="NCBI Taxonomy" id="1028745"/>
    <lineage>
        <taxon>Bacteria</taxon>
        <taxon>Pseudomonadati</taxon>
        <taxon>Bacteroidota</taxon>
        <taxon>Flavobacteriia</taxon>
        <taxon>Flavobacteriales</taxon>
        <taxon>Flavobacteriaceae</taxon>
    </lineage>
</organism>
<dbReference type="SUPFAM" id="SSF51445">
    <property type="entry name" value="(Trans)glycosidases"/>
    <property type="match status" value="1"/>
</dbReference>
<dbReference type="InterPro" id="IPR026876">
    <property type="entry name" value="Fn3_assoc_repeat"/>
</dbReference>
<keyword evidence="4" id="KW-0378">Hydrolase</keyword>
<dbReference type="GO" id="GO:0016139">
    <property type="term" value="P:glycoside catabolic process"/>
    <property type="evidence" value="ECO:0007669"/>
    <property type="project" value="TreeGrafter"/>
</dbReference>
<comment type="caution">
    <text evidence="7">The sequence shown here is derived from an EMBL/GenBank/DDBJ whole genome shotgun (WGS) entry which is preliminary data.</text>
</comment>
<evidence type="ECO:0000256" key="4">
    <source>
        <dbReference type="ARBA" id="ARBA00022801"/>
    </source>
</evidence>
<protein>
    <recommendedName>
        <fullName evidence="2">alpha-L-fucosidase</fullName>
        <ecNumber evidence="2">3.2.1.51</ecNumber>
    </recommendedName>
</protein>
<proteinExistence type="inferred from homology"/>
<evidence type="ECO:0000313" key="7">
    <source>
        <dbReference type="EMBL" id="MBD0836063.1"/>
    </source>
</evidence>
<dbReference type="EC" id="3.2.1.51" evidence="2"/>
<evidence type="ECO:0000256" key="3">
    <source>
        <dbReference type="ARBA" id="ARBA00022729"/>
    </source>
</evidence>
<dbReference type="Pfam" id="PF22633">
    <property type="entry name" value="F5_F8_type_C_2"/>
    <property type="match status" value="1"/>
</dbReference>
<name>A0A8J6Q7L9_9FLAO</name>
<reference evidence="7" key="2">
    <citation type="submission" date="2020-09" db="EMBL/GenBank/DDBJ databases">
        <authorList>
            <person name="Wu Z."/>
        </authorList>
    </citation>
    <scope>NUCLEOTIDE SEQUENCE</scope>
    <source>
        <strain evidence="7">SC17</strain>
    </source>
</reference>
<evidence type="ECO:0000256" key="2">
    <source>
        <dbReference type="ARBA" id="ARBA00012662"/>
    </source>
</evidence>
<keyword evidence="8" id="KW-1185">Reference proteome</keyword>
<dbReference type="GO" id="GO:0005764">
    <property type="term" value="C:lysosome"/>
    <property type="evidence" value="ECO:0007669"/>
    <property type="project" value="TreeGrafter"/>
</dbReference>
<dbReference type="AlphaFoldDB" id="A0A8J6Q7L9"/>